<dbReference type="PANTHER" id="PTHR46230:SF7">
    <property type="entry name" value="BOLA-LIKE PROTEIN 1"/>
    <property type="match status" value="1"/>
</dbReference>
<dbReference type="eggNOG" id="COG0271">
    <property type="taxonomic scope" value="Bacteria"/>
</dbReference>
<dbReference type="Pfam" id="PF01722">
    <property type="entry name" value="BolA"/>
    <property type="match status" value="1"/>
</dbReference>
<reference evidence="2 3" key="1">
    <citation type="journal article" date="2014" name="Antonie Van Leeuwenhoek">
        <title>Hyphomonas beringensis sp. nov. and Hyphomonas chukchiensis sp. nov., isolated from surface seawater of the Bering Sea and Chukchi Sea.</title>
        <authorList>
            <person name="Li C."/>
            <person name="Lai Q."/>
            <person name="Li G."/>
            <person name="Dong C."/>
            <person name="Wang J."/>
            <person name="Liao Y."/>
            <person name="Shao Z."/>
        </authorList>
    </citation>
    <scope>NUCLEOTIDE SEQUENCE [LARGE SCALE GENOMIC DNA]</scope>
    <source>
        <strain evidence="2 3">PS728</strain>
    </source>
</reference>
<dbReference type="AlphaFoldDB" id="A0A062VIR3"/>
<evidence type="ECO:0000313" key="2">
    <source>
        <dbReference type="EMBL" id="KCZ98454.1"/>
    </source>
</evidence>
<proteinExistence type="inferred from homology"/>
<evidence type="ECO:0000256" key="1">
    <source>
        <dbReference type="RuleBase" id="RU003860"/>
    </source>
</evidence>
<dbReference type="GO" id="GO:0016226">
    <property type="term" value="P:iron-sulfur cluster assembly"/>
    <property type="evidence" value="ECO:0007669"/>
    <property type="project" value="TreeGrafter"/>
</dbReference>
<dbReference type="STRING" id="1280954.HPO_09585"/>
<evidence type="ECO:0000313" key="3">
    <source>
        <dbReference type="Proteomes" id="UP000027100"/>
    </source>
</evidence>
<dbReference type="InterPro" id="IPR002634">
    <property type="entry name" value="BolA"/>
</dbReference>
<dbReference type="Gene3D" id="3.30.300.90">
    <property type="entry name" value="BolA-like"/>
    <property type="match status" value="1"/>
</dbReference>
<dbReference type="InterPro" id="IPR036065">
    <property type="entry name" value="BolA-like_sf"/>
</dbReference>
<comment type="caution">
    <text evidence="2">The sequence shown here is derived from an EMBL/GenBank/DDBJ whole genome shotgun (WGS) entry which is preliminary data.</text>
</comment>
<dbReference type="PATRIC" id="fig|1280954.3.peg.1941"/>
<sequence>MPQPNDRQTRIEAALAAAFEPVSLSVIDDSHKHAGHAGAAPGGETHYSVEIVAEAFAGLSRVQVQRAVMMVLQREFDTGLHALALKARAPEAS</sequence>
<keyword evidence="3" id="KW-1185">Reference proteome</keyword>
<name>A0A062VIR3_9PROT</name>
<comment type="similarity">
    <text evidence="1">Belongs to the BolA/IbaG family.</text>
</comment>
<dbReference type="EMBL" id="ARYM01000010">
    <property type="protein sequence ID" value="KCZ98454.1"/>
    <property type="molecule type" value="Genomic_DNA"/>
</dbReference>
<dbReference type="OrthoDB" id="9811118at2"/>
<organism evidence="2 3">
    <name type="scientific">Hyphomonas polymorpha PS728</name>
    <dbReference type="NCBI Taxonomy" id="1280954"/>
    <lineage>
        <taxon>Bacteria</taxon>
        <taxon>Pseudomonadati</taxon>
        <taxon>Pseudomonadota</taxon>
        <taxon>Alphaproteobacteria</taxon>
        <taxon>Hyphomonadales</taxon>
        <taxon>Hyphomonadaceae</taxon>
        <taxon>Hyphomonas</taxon>
    </lineage>
</organism>
<gene>
    <name evidence="2" type="ORF">HPO_09585</name>
</gene>
<dbReference type="RefSeq" id="WP_035597704.1">
    <property type="nucleotide sequence ID" value="NZ_ARYM01000010.1"/>
</dbReference>
<dbReference type="PANTHER" id="PTHR46230">
    <property type="match status" value="1"/>
</dbReference>
<dbReference type="PIRSF" id="PIRSF003113">
    <property type="entry name" value="BolA"/>
    <property type="match status" value="1"/>
</dbReference>
<dbReference type="SUPFAM" id="SSF82657">
    <property type="entry name" value="BolA-like"/>
    <property type="match status" value="1"/>
</dbReference>
<accession>A0A062VIR3</accession>
<protein>
    <submittedName>
        <fullName evidence="2">BolA family protein</fullName>
    </submittedName>
</protein>
<dbReference type="Proteomes" id="UP000027100">
    <property type="component" value="Unassembled WGS sequence"/>
</dbReference>